<keyword evidence="1" id="KW-0732">Signal</keyword>
<reference evidence="2 3" key="1">
    <citation type="submission" date="2020-05" db="EMBL/GenBank/DDBJ databases">
        <title>Hymenobacter terrestris sp. nov. and Hymenobacter lapidiphilus sp. nov., isolated from regoliths in Antarctica.</title>
        <authorList>
            <person name="Sedlacek I."/>
            <person name="Pantucek R."/>
            <person name="Zeman M."/>
            <person name="Holochova P."/>
            <person name="Kralova S."/>
            <person name="Stankova E."/>
            <person name="Sedo O."/>
            <person name="Micenkova L."/>
            <person name="Svec P."/>
            <person name="Gupta V."/>
            <person name="Sood U."/>
            <person name="Korpole U.S."/>
            <person name="Lal R."/>
        </authorList>
    </citation>
    <scope>NUCLEOTIDE SEQUENCE [LARGE SCALE GENOMIC DNA]</scope>
    <source>
        <strain evidence="2 3">P5252</strain>
    </source>
</reference>
<accession>A0ABX2Q540</accession>
<proteinExistence type="predicted"/>
<feature type="signal peptide" evidence="1">
    <location>
        <begin position="1"/>
        <end position="18"/>
    </location>
</feature>
<evidence type="ECO:0000313" key="3">
    <source>
        <dbReference type="Proteomes" id="UP000626554"/>
    </source>
</evidence>
<gene>
    <name evidence="2" type="ORF">HW556_14395</name>
</gene>
<keyword evidence="3" id="KW-1185">Reference proteome</keyword>
<evidence type="ECO:0008006" key="4">
    <source>
        <dbReference type="Google" id="ProtNLM"/>
    </source>
</evidence>
<organism evidence="2 3">
    <name type="scientific">Hymenobacter terrestris</name>
    <dbReference type="NCBI Taxonomy" id="2748310"/>
    <lineage>
        <taxon>Bacteria</taxon>
        <taxon>Pseudomonadati</taxon>
        <taxon>Bacteroidota</taxon>
        <taxon>Cytophagia</taxon>
        <taxon>Cytophagales</taxon>
        <taxon>Hymenobacteraceae</taxon>
        <taxon>Hymenobacter</taxon>
    </lineage>
</organism>
<sequence length="193" mass="21154">MKKILLLLVLSIPLPACEDQCGSDVPRFFDVQNIQWQAERVSTSGLSGPVLRDGETVGRASLRLKFAVVVQYYSLQKATAGQAFACSPAPAGYQGTSERVDSLVVLSRYDYDAAHPAGRSLNDLLDLNEALSLQDVQITPRNIARPDGQPVQEIALRLKQAPTASAKQQFFVRYRQTNGEVYSAETPVFTIVP</sequence>
<protein>
    <recommendedName>
        <fullName evidence="4">DUF5034 domain-containing protein</fullName>
    </recommendedName>
</protein>
<name>A0ABX2Q540_9BACT</name>
<comment type="caution">
    <text evidence="2">The sequence shown here is derived from an EMBL/GenBank/DDBJ whole genome shotgun (WGS) entry which is preliminary data.</text>
</comment>
<evidence type="ECO:0000256" key="1">
    <source>
        <dbReference type="SAM" id="SignalP"/>
    </source>
</evidence>
<feature type="chain" id="PRO_5046443501" description="DUF5034 domain-containing protein" evidence="1">
    <location>
        <begin position="19"/>
        <end position="193"/>
    </location>
</feature>
<dbReference type="RefSeq" id="WP_176900792.1">
    <property type="nucleotide sequence ID" value="NZ_JABKAV010000054.1"/>
</dbReference>
<evidence type="ECO:0000313" key="2">
    <source>
        <dbReference type="EMBL" id="NVO86074.1"/>
    </source>
</evidence>
<dbReference type="EMBL" id="JABKAV010000054">
    <property type="protein sequence ID" value="NVO86074.1"/>
    <property type="molecule type" value="Genomic_DNA"/>
</dbReference>
<dbReference type="Proteomes" id="UP000626554">
    <property type="component" value="Unassembled WGS sequence"/>
</dbReference>